<proteinExistence type="predicted"/>
<sequence length="174" mass="20377">MDPMEIFFESPLYQKAEEIDETLQSISKLIPENKVFLVFLNGLIVRASSRITQNLIRAEESKRYDTKMYCAALIRSGCLDIEGLGNLMNKRGFKDSKYFSIVYRQIEEFRTLFLQWVAGFDQKQFVTDRWGLFNPPGISIDYVQNPHDIADLLDEYDDDNDDDSFERFLNNDDN</sequence>
<protein>
    <submittedName>
        <fullName evidence="1">Uncharacterized protein</fullName>
    </submittedName>
</protein>
<comment type="caution">
    <text evidence="1">The sequence shown here is derived from an EMBL/GenBank/DDBJ whole genome shotgun (WGS) entry which is preliminary data.</text>
</comment>
<evidence type="ECO:0000313" key="2">
    <source>
        <dbReference type="Proteomes" id="UP000256326"/>
    </source>
</evidence>
<dbReference type="Proteomes" id="UP000256326">
    <property type="component" value="Unassembled WGS sequence"/>
</dbReference>
<name>A0A3D9CHL6_9FLAO</name>
<gene>
    <name evidence="1" type="ORF">DRF58_18105</name>
</gene>
<dbReference type="AlphaFoldDB" id="A0A3D9CHL6"/>
<keyword evidence="2" id="KW-1185">Reference proteome</keyword>
<evidence type="ECO:0000313" key="1">
    <source>
        <dbReference type="EMBL" id="REC65232.1"/>
    </source>
</evidence>
<dbReference type="EMBL" id="QNUG01000116">
    <property type="protein sequence ID" value="REC65232.1"/>
    <property type="molecule type" value="Genomic_DNA"/>
</dbReference>
<dbReference type="RefSeq" id="WP_116037340.1">
    <property type="nucleotide sequence ID" value="NZ_JBHLVV010000047.1"/>
</dbReference>
<dbReference type="OrthoDB" id="893100at2"/>
<organism evidence="1 2">
    <name type="scientific">Epilithonimonas hispanica</name>
    <dbReference type="NCBI Taxonomy" id="358687"/>
    <lineage>
        <taxon>Bacteria</taxon>
        <taxon>Pseudomonadati</taxon>
        <taxon>Bacteroidota</taxon>
        <taxon>Flavobacteriia</taxon>
        <taxon>Flavobacteriales</taxon>
        <taxon>Weeksellaceae</taxon>
        <taxon>Chryseobacterium group</taxon>
        <taxon>Epilithonimonas</taxon>
    </lineage>
</organism>
<reference evidence="1 2" key="1">
    <citation type="journal article" date="2006" name="Int. J. Syst. Evol. Microbiol.">
        <title>Chryseobacterium hispanicum sp. nov., isolated from the drinking water distribution system of Sevilla, Spain.</title>
        <authorList>
            <person name="Gallego V."/>
            <person name="Garcia M.T."/>
            <person name="Ventosa A."/>
        </authorList>
    </citation>
    <scope>NUCLEOTIDE SEQUENCE [LARGE SCALE GENOMIC DNA]</scope>
    <source>
        <strain evidence="1 2">KCTC 22104</strain>
    </source>
</reference>
<accession>A0A3D9CHL6</accession>